<dbReference type="SUPFAM" id="SSF54427">
    <property type="entry name" value="NTF2-like"/>
    <property type="match status" value="1"/>
</dbReference>
<dbReference type="Gene3D" id="3.10.450.50">
    <property type="match status" value="1"/>
</dbReference>
<accession>D9WNY6</accession>
<sequence length="223" mass="24491">MRPRRPRYRRAGRGAVRSGPWPTVFRLDAAAERDGRIPPAMRGPGRLAGIRERSVGSFPGSRHTMSSNDSAIAVMQRFYEAERAYVMAGGPGQAGFEGIAACLDPEVELHQAPGLPFTGVWHGPEGMERFIGVMGELWQSMEFLEQRQLVDRDTVVATNRVRFVARATGREVVTSIVQTVTLRDGRIREIRPYYWDPAAISEACGGRVVAPDSDGSPAPRSIG</sequence>
<dbReference type="STRING" id="457427.SSOG_07673"/>
<evidence type="ECO:0000313" key="3">
    <source>
        <dbReference type="Proteomes" id="UP000003963"/>
    </source>
</evidence>
<dbReference type="EMBL" id="GG657754">
    <property type="protein sequence ID" value="EFL27959.1"/>
    <property type="molecule type" value="Genomic_DNA"/>
</dbReference>
<reference evidence="2 3" key="1">
    <citation type="submission" date="2009-02" db="EMBL/GenBank/DDBJ databases">
        <title>Annotation of Streptomyces hygroscopicus strain ATCC 53653.</title>
        <authorList>
            <consortium name="The Broad Institute Genome Sequencing Platform"/>
            <consortium name="Broad Institute Microbial Sequencing Center"/>
            <person name="Fischbach M."/>
            <person name="Godfrey P."/>
            <person name="Ward D."/>
            <person name="Young S."/>
            <person name="Zeng Q."/>
            <person name="Koehrsen M."/>
            <person name="Alvarado L."/>
            <person name="Berlin A.M."/>
            <person name="Bochicchio J."/>
            <person name="Borenstein D."/>
            <person name="Chapman S.B."/>
            <person name="Chen Z."/>
            <person name="Engels R."/>
            <person name="Freedman E."/>
            <person name="Gellesch M."/>
            <person name="Goldberg J."/>
            <person name="Griggs A."/>
            <person name="Gujja S."/>
            <person name="Heilman E.R."/>
            <person name="Heiman D.I."/>
            <person name="Hepburn T.A."/>
            <person name="Howarth C."/>
            <person name="Jen D."/>
            <person name="Larson L."/>
            <person name="Lewis B."/>
            <person name="Mehta T."/>
            <person name="Park D."/>
            <person name="Pearson M."/>
            <person name="Richards J."/>
            <person name="Roberts A."/>
            <person name="Saif S."/>
            <person name="Shea T.D."/>
            <person name="Shenoy N."/>
            <person name="Sisk P."/>
            <person name="Stolte C."/>
            <person name="Sykes S.N."/>
            <person name="Thomson T."/>
            <person name="Walk T."/>
            <person name="White J."/>
            <person name="Yandava C."/>
            <person name="Straight P."/>
            <person name="Clardy J."/>
            <person name="Hung D."/>
            <person name="Kolter R."/>
            <person name="Mekalanos J."/>
            <person name="Walker S."/>
            <person name="Walsh C.T."/>
            <person name="Wieland-Brown L.C."/>
            <person name="Haas B."/>
            <person name="Nusbaum C."/>
            <person name="Birren B."/>
        </authorList>
    </citation>
    <scope>NUCLEOTIDE SEQUENCE [LARGE SCALE GENOMIC DNA]</scope>
    <source>
        <strain evidence="2 3">ATCC 53653</strain>
    </source>
</reference>
<dbReference type="InterPro" id="IPR037401">
    <property type="entry name" value="SnoaL-like"/>
</dbReference>
<dbReference type="Pfam" id="PF12680">
    <property type="entry name" value="SnoaL_2"/>
    <property type="match status" value="1"/>
</dbReference>
<dbReference type="InterPro" id="IPR032710">
    <property type="entry name" value="NTF2-like_dom_sf"/>
</dbReference>
<protein>
    <recommendedName>
        <fullName evidence="1">SnoaL-like domain-containing protein</fullName>
    </recommendedName>
</protein>
<dbReference type="HOGENOM" id="CLU_1239548_0_0_11"/>
<dbReference type="PANTHER" id="PTHR41252:SF1">
    <property type="entry name" value="BLR2505 PROTEIN"/>
    <property type="match status" value="1"/>
</dbReference>
<dbReference type="PANTHER" id="PTHR41252">
    <property type="entry name" value="BLR2505 PROTEIN"/>
    <property type="match status" value="1"/>
</dbReference>
<dbReference type="AlphaFoldDB" id="D9WNY6"/>
<dbReference type="Proteomes" id="UP000003963">
    <property type="component" value="Unassembled WGS sequence"/>
</dbReference>
<gene>
    <name evidence="2" type="ORF">SSOG_07673</name>
</gene>
<proteinExistence type="predicted"/>
<evidence type="ECO:0000259" key="1">
    <source>
        <dbReference type="Pfam" id="PF12680"/>
    </source>
</evidence>
<feature type="domain" description="SnoaL-like" evidence="1">
    <location>
        <begin position="95"/>
        <end position="189"/>
    </location>
</feature>
<name>D9WNY6_9ACTN</name>
<organism evidence="2 3">
    <name type="scientific">Streptomyces himastatinicus ATCC 53653</name>
    <dbReference type="NCBI Taxonomy" id="457427"/>
    <lineage>
        <taxon>Bacteria</taxon>
        <taxon>Bacillati</taxon>
        <taxon>Actinomycetota</taxon>
        <taxon>Actinomycetes</taxon>
        <taxon>Kitasatosporales</taxon>
        <taxon>Streptomycetaceae</taxon>
        <taxon>Streptomyces</taxon>
        <taxon>Streptomyces violaceusniger group</taxon>
    </lineage>
</organism>
<keyword evidence="3" id="KW-1185">Reference proteome</keyword>
<evidence type="ECO:0000313" key="2">
    <source>
        <dbReference type="EMBL" id="EFL27959.1"/>
    </source>
</evidence>